<dbReference type="SUPFAM" id="SSF75625">
    <property type="entry name" value="YebC-like"/>
    <property type="match status" value="1"/>
</dbReference>
<reference evidence="8 9" key="1">
    <citation type="submission" date="2013-09" db="EMBL/GenBank/DDBJ databases">
        <title>Complete genome sequence of Spiroplasma mirum suckling mouse cataract agent.</title>
        <authorList>
            <person name="Landry C.A."/>
            <person name="Bastian F.O."/>
            <person name="Thune R.L."/>
        </authorList>
    </citation>
    <scope>NUCLEOTIDE SEQUENCE [LARGE SCALE GENOMIC DNA]</scope>
    <source>
        <strain evidence="8 9">SMCA</strain>
    </source>
</reference>
<evidence type="ECO:0000256" key="4">
    <source>
        <dbReference type="ARBA" id="ARBA00023163"/>
    </source>
</evidence>
<dbReference type="InterPro" id="IPR002876">
    <property type="entry name" value="Transcrip_reg_TACO1-like"/>
</dbReference>
<feature type="domain" description="TACO1/YebC-like second and third" evidence="6">
    <location>
        <begin position="82"/>
        <end position="241"/>
    </location>
</feature>
<dbReference type="GO" id="GO:0005829">
    <property type="term" value="C:cytosol"/>
    <property type="evidence" value="ECO:0007669"/>
    <property type="project" value="TreeGrafter"/>
</dbReference>
<dbReference type="GO" id="GO:0003677">
    <property type="term" value="F:DNA binding"/>
    <property type="evidence" value="ECO:0007669"/>
    <property type="project" value="UniProtKB-UniRule"/>
</dbReference>
<accession>W0GL62</accession>
<dbReference type="InterPro" id="IPR049083">
    <property type="entry name" value="TACO1_YebC_N"/>
</dbReference>
<dbReference type="HOGENOM" id="CLU_062974_2_2_14"/>
<name>W0GL62_9MOLU</name>
<keyword evidence="5" id="KW-0963">Cytoplasm</keyword>
<dbReference type="InterPro" id="IPR048300">
    <property type="entry name" value="TACO1_YebC-like_2nd/3rd_dom"/>
</dbReference>
<keyword evidence="2 5" id="KW-0805">Transcription regulation</keyword>
<dbReference type="RefSeq" id="WP_025317276.1">
    <property type="nucleotide sequence ID" value="NZ_CP002082.1"/>
</dbReference>
<dbReference type="FunFam" id="1.10.10.200:FF:000002">
    <property type="entry name" value="Probable transcriptional regulatory protein CLM62_37755"/>
    <property type="match status" value="1"/>
</dbReference>
<protein>
    <recommendedName>
        <fullName evidence="5">Probable transcriptional regulatory protein P344_02880</fullName>
    </recommendedName>
</protein>
<dbReference type="NCBIfam" id="NF001030">
    <property type="entry name" value="PRK00110.1"/>
    <property type="match status" value="1"/>
</dbReference>
<evidence type="ECO:0000256" key="3">
    <source>
        <dbReference type="ARBA" id="ARBA00023125"/>
    </source>
</evidence>
<evidence type="ECO:0000256" key="5">
    <source>
        <dbReference type="HAMAP-Rule" id="MF_00693"/>
    </source>
</evidence>
<organism evidence="8 9">
    <name type="scientific">Spiroplasma mirum ATCC 29335</name>
    <dbReference type="NCBI Taxonomy" id="838561"/>
    <lineage>
        <taxon>Bacteria</taxon>
        <taxon>Bacillati</taxon>
        <taxon>Mycoplasmatota</taxon>
        <taxon>Mollicutes</taxon>
        <taxon>Entomoplasmatales</taxon>
        <taxon>Spiroplasmataceae</taxon>
        <taxon>Spiroplasma</taxon>
    </lineage>
</organism>
<dbReference type="InterPro" id="IPR026564">
    <property type="entry name" value="Transcrip_reg_TACO1-like_dom3"/>
</dbReference>
<dbReference type="Pfam" id="PF01709">
    <property type="entry name" value="Transcrip_reg"/>
    <property type="match status" value="1"/>
</dbReference>
<gene>
    <name evidence="8" type="ORF">P344_02880</name>
</gene>
<dbReference type="InterPro" id="IPR017856">
    <property type="entry name" value="Integrase-like_N"/>
</dbReference>
<feature type="domain" description="TACO1/YebC-like N-terminal" evidence="7">
    <location>
        <begin position="5"/>
        <end position="76"/>
    </location>
</feature>
<dbReference type="KEGG" id="smir:SMM_0484"/>
<comment type="subcellular location">
    <subcellularLocation>
        <location evidence="5">Cytoplasm</location>
    </subcellularLocation>
</comment>
<keyword evidence="4 5" id="KW-0804">Transcription</keyword>
<keyword evidence="9" id="KW-1185">Reference proteome</keyword>
<keyword evidence="3 5" id="KW-0238">DNA-binding</keyword>
<dbReference type="PATRIC" id="fig|838561.3.peg.558"/>
<dbReference type="eggNOG" id="COG0217">
    <property type="taxonomic scope" value="Bacteria"/>
</dbReference>
<sequence>MAGHSQFANIKHRKDAQDAKRAKIFIKISKEISVAVKKGGPNIESNPSLRLVLEKARANNMPKDNYEKVIKKAAGETTTDNYEEVRYEGYGPNGVAVIVDCLTDNRNRTAANVRSYFTKKGGSLGQTNSVAYLFECKGIIAFSNNQLREDEVLEWLLETEAEDLQVENNNFIITTAPDKLMQVKKFLTEVKKINDFDFDVVEITMNPTQFVEVDSSTKEKVEGLINLLEEDEDVQQVYHNAQWD</sequence>
<comment type="similarity">
    <text evidence="1 5">Belongs to the TACO1 family.</text>
</comment>
<evidence type="ECO:0000256" key="2">
    <source>
        <dbReference type="ARBA" id="ARBA00023015"/>
    </source>
</evidence>
<dbReference type="NCBIfam" id="TIGR01033">
    <property type="entry name" value="YebC/PmpR family DNA-binding transcriptional regulator"/>
    <property type="match status" value="1"/>
</dbReference>
<dbReference type="PANTHER" id="PTHR12532">
    <property type="entry name" value="TRANSLATIONAL ACTIVATOR OF CYTOCHROME C OXIDASE 1"/>
    <property type="match status" value="1"/>
</dbReference>
<evidence type="ECO:0000313" key="9">
    <source>
        <dbReference type="Proteomes" id="UP000019260"/>
    </source>
</evidence>
<dbReference type="PANTHER" id="PTHR12532:SF0">
    <property type="entry name" value="TRANSLATIONAL ACTIVATOR OF CYTOCHROME C OXIDASE 1"/>
    <property type="match status" value="1"/>
</dbReference>
<dbReference type="Gene3D" id="1.10.10.200">
    <property type="match status" value="1"/>
</dbReference>
<evidence type="ECO:0000256" key="1">
    <source>
        <dbReference type="ARBA" id="ARBA00008724"/>
    </source>
</evidence>
<dbReference type="KEGG" id="smia:P344_02880"/>
<dbReference type="Pfam" id="PF20772">
    <property type="entry name" value="TACO1_YebC_N"/>
    <property type="match status" value="1"/>
</dbReference>
<proteinExistence type="inferred from homology"/>
<evidence type="ECO:0000313" key="8">
    <source>
        <dbReference type="EMBL" id="AHI57920.1"/>
    </source>
</evidence>
<evidence type="ECO:0000259" key="7">
    <source>
        <dbReference type="Pfam" id="PF20772"/>
    </source>
</evidence>
<dbReference type="Proteomes" id="UP000019260">
    <property type="component" value="Chromosome"/>
</dbReference>
<dbReference type="AlphaFoldDB" id="W0GL62"/>
<evidence type="ECO:0000259" key="6">
    <source>
        <dbReference type="Pfam" id="PF01709"/>
    </source>
</evidence>
<dbReference type="EMBL" id="CP006720">
    <property type="protein sequence ID" value="AHI57920.1"/>
    <property type="molecule type" value="Genomic_DNA"/>
</dbReference>
<dbReference type="STRING" id="838561.P344_02880"/>
<dbReference type="GO" id="GO:0006355">
    <property type="term" value="P:regulation of DNA-templated transcription"/>
    <property type="evidence" value="ECO:0007669"/>
    <property type="project" value="UniProtKB-UniRule"/>
</dbReference>
<dbReference type="HAMAP" id="MF_00693">
    <property type="entry name" value="Transcrip_reg_TACO1"/>
    <property type="match status" value="1"/>
</dbReference>
<dbReference type="NCBIfam" id="NF009044">
    <property type="entry name" value="PRK12378.1"/>
    <property type="match status" value="1"/>
</dbReference>
<dbReference type="OrthoDB" id="9781053at2"/>
<dbReference type="InterPro" id="IPR029072">
    <property type="entry name" value="YebC-like"/>
</dbReference>
<dbReference type="Gene3D" id="3.30.70.980">
    <property type="match status" value="2"/>
</dbReference>